<evidence type="ECO:0000313" key="2">
    <source>
        <dbReference type="Proteomes" id="UP000182237"/>
    </source>
</evidence>
<sequence length="107" mass="11799">MTYFWQPPTEWLRGHHQDRVYAVRLSVAPSGELDEAWRALRRTRAMEGSSILDGGASLKRVGPATVEVVSGGEDALDSLHESIEDTLRSALGREARVTVVAQRIIEG</sequence>
<dbReference type="RefSeq" id="WP_019194404.1">
    <property type="nucleotide sequence ID" value="NZ_LT629765.1"/>
</dbReference>
<dbReference type="EMBL" id="LT629765">
    <property type="protein sequence ID" value="SDS39989.1"/>
    <property type="molecule type" value="Genomic_DNA"/>
</dbReference>
<evidence type="ECO:0000313" key="1">
    <source>
        <dbReference type="EMBL" id="SDS39989.1"/>
    </source>
</evidence>
<evidence type="ECO:0008006" key="3">
    <source>
        <dbReference type="Google" id="ProtNLM"/>
    </source>
</evidence>
<accession>A0A1H1RYD9</accession>
<keyword evidence="2" id="KW-1185">Reference proteome</keyword>
<dbReference type="AlphaFoldDB" id="A0A1H1RYD9"/>
<reference evidence="1 2" key="1">
    <citation type="submission" date="2016-10" db="EMBL/GenBank/DDBJ databases">
        <authorList>
            <person name="de Groot N.N."/>
        </authorList>
    </citation>
    <scope>NUCLEOTIDE SEQUENCE [LARGE SCALE GENOMIC DNA]</scope>
    <source>
        <strain evidence="1 2">DSM 45434</strain>
    </source>
</reference>
<organism evidence="1 2">
    <name type="scientific">Corynebacterium timonense</name>
    <dbReference type="NCBI Taxonomy" id="441500"/>
    <lineage>
        <taxon>Bacteria</taxon>
        <taxon>Bacillati</taxon>
        <taxon>Actinomycetota</taxon>
        <taxon>Actinomycetes</taxon>
        <taxon>Mycobacteriales</taxon>
        <taxon>Corynebacteriaceae</taxon>
        <taxon>Corynebacterium</taxon>
    </lineage>
</organism>
<dbReference type="Proteomes" id="UP000182237">
    <property type="component" value="Chromosome I"/>
</dbReference>
<proteinExistence type="predicted"/>
<name>A0A1H1RYD9_9CORY</name>
<gene>
    <name evidence="1" type="ORF">SAMN04488539_1599</name>
</gene>
<protein>
    <recommendedName>
        <fullName evidence="3">DUF503 domain-containing protein</fullName>
    </recommendedName>
</protein>